<feature type="compositionally biased region" description="Acidic residues" evidence="1">
    <location>
        <begin position="109"/>
        <end position="118"/>
    </location>
</feature>
<feature type="compositionally biased region" description="Basic and acidic residues" evidence="1">
    <location>
        <begin position="137"/>
        <end position="150"/>
    </location>
</feature>
<dbReference type="AlphaFoldDB" id="A0A9N8HT64"/>
<evidence type="ECO:0000256" key="1">
    <source>
        <dbReference type="SAM" id="MobiDB-lite"/>
    </source>
</evidence>
<gene>
    <name evidence="2" type="ORF">SEMRO_1538_G280740.1</name>
</gene>
<proteinExistence type="predicted"/>
<comment type="caution">
    <text evidence="2">The sequence shown here is derived from an EMBL/GenBank/DDBJ whole genome shotgun (WGS) entry which is preliminary data.</text>
</comment>
<reference evidence="2" key="1">
    <citation type="submission" date="2020-06" db="EMBL/GenBank/DDBJ databases">
        <authorList>
            <consortium name="Plant Systems Biology data submission"/>
        </authorList>
    </citation>
    <scope>NUCLEOTIDE SEQUENCE</scope>
    <source>
        <strain evidence="2">D6</strain>
    </source>
</reference>
<keyword evidence="3" id="KW-1185">Reference proteome</keyword>
<feature type="region of interest" description="Disordered" evidence="1">
    <location>
        <begin position="1"/>
        <end position="150"/>
    </location>
</feature>
<accession>A0A9N8HT64</accession>
<protein>
    <submittedName>
        <fullName evidence="2">Uncharacterized protein</fullName>
    </submittedName>
</protein>
<name>A0A9N8HT64_9STRA</name>
<organism evidence="2 3">
    <name type="scientific">Seminavis robusta</name>
    <dbReference type="NCBI Taxonomy" id="568900"/>
    <lineage>
        <taxon>Eukaryota</taxon>
        <taxon>Sar</taxon>
        <taxon>Stramenopiles</taxon>
        <taxon>Ochrophyta</taxon>
        <taxon>Bacillariophyta</taxon>
        <taxon>Bacillariophyceae</taxon>
        <taxon>Bacillariophycidae</taxon>
        <taxon>Naviculales</taxon>
        <taxon>Naviculaceae</taxon>
        <taxon>Seminavis</taxon>
    </lineage>
</organism>
<evidence type="ECO:0000313" key="2">
    <source>
        <dbReference type="EMBL" id="CAB9524442.1"/>
    </source>
</evidence>
<evidence type="ECO:0000313" key="3">
    <source>
        <dbReference type="Proteomes" id="UP001153069"/>
    </source>
</evidence>
<feature type="compositionally biased region" description="Polar residues" evidence="1">
    <location>
        <begin position="95"/>
        <end position="107"/>
    </location>
</feature>
<feature type="compositionally biased region" description="Low complexity" evidence="1">
    <location>
        <begin position="71"/>
        <end position="88"/>
    </location>
</feature>
<sequence>MQHGAHQNEGDEIMATPPNLPRHAGTNQTTAKHKITPRNEETPGTGMPTNHFLPHNPETEIKFENIPTDDPTTARATRPEATATSSSSKPHQAAIVQNQPARTGRVNSTDDESIETDDDTHQETPKPTKSVSIFEGDGEHTQDTVPDPRP</sequence>
<dbReference type="Proteomes" id="UP001153069">
    <property type="component" value="Unassembled WGS sequence"/>
</dbReference>
<dbReference type="EMBL" id="CAICTM010001536">
    <property type="protein sequence ID" value="CAB9524442.1"/>
    <property type="molecule type" value="Genomic_DNA"/>
</dbReference>